<sequence>MITYFPTPYNDESLYSIVARYHIHNGHKWPGATLEELFNSNKIRKVEEVYIRYLPSLVKKISVFSNKFTSKYFIDNHTEIPIVRPFKENSWYNDFTLNLDRNARRGSKVLYSSYLPKQYSSNAQNISSKEYFYYCPECLMNQYNEFGECFWNRLHQIPGIFVCNIHKIPLLEHYMNFKNFKKVNFITPKLEDAYRKGHKFKENIMDLLINISEDLEYLMRRNFSSLSEQYLFEKYMVLMKIKGIGFPFNKRQRLLGEMVLDFYPEEILNLFNSNFDLLDKRNWLETITTQSRMVYCHPLRHVLVMRVLSGSVKNFFEKEYIYEPFGQKPWICMNPLSEHYLKPKVNRLDLSVNENTRNIQGDFVCDCGYVYRLREGEIDPTQVKNFNNRVIKRGALWEKSLLKLVEDKMMKKDIADITMLNRNALAKIINQLINMRQLDEQNQHVEHKKKKTLEYREEWIKLRKSHPSLPRKELSSINRKVYVWLNKHDKDWLIKNSPARRNTVSKKLNYAERDLFLLKKAKQINQKWSRLEEANNRIIRKSLNQMYELLGNNLYRKTEQYPLTVEYLQSIQESLVEFQKRRIIYVLNNRYCNSTVSFTQVKFHVGLSKNSNETLTNYLLKMIKHHNEKFKPPSN</sequence>
<dbReference type="InterPro" id="IPR009492">
    <property type="entry name" value="TniQ"/>
</dbReference>
<dbReference type="RefSeq" id="WP_202778607.1">
    <property type="nucleotide sequence ID" value="NZ_CP065425.1"/>
</dbReference>
<keyword evidence="4" id="KW-1185">Reference proteome</keyword>
<dbReference type="EMBL" id="CP065425">
    <property type="protein sequence ID" value="QQZ09621.1"/>
    <property type="molecule type" value="Genomic_DNA"/>
</dbReference>
<evidence type="ECO:0000259" key="2">
    <source>
        <dbReference type="Pfam" id="PF15978"/>
    </source>
</evidence>
<dbReference type="InterPro" id="IPR032750">
    <property type="entry name" value="TnsD_C"/>
</dbReference>
<dbReference type="Pfam" id="PF06527">
    <property type="entry name" value="TniQ"/>
    <property type="match status" value="1"/>
</dbReference>
<protein>
    <submittedName>
        <fullName evidence="3">TniQ family protein</fullName>
    </submittedName>
</protein>
<feature type="domain" description="Transposon Tn7 transposition protein TnsD C-terminal" evidence="2">
    <location>
        <begin position="211"/>
        <end position="568"/>
    </location>
</feature>
<feature type="domain" description="TniQ" evidence="1">
    <location>
        <begin position="4"/>
        <end position="170"/>
    </location>
</feature>
<gene>
    <name evidence="3" type="ORF">I5776_01120</name>
</gene>
<accession>A0ABX7E218</accession>
<evidence type="ECO:0000313" key="3">
    <source>
        <dbReference type="EMBL" id="QQZ09621.1"/>
    </source>
</evidence>
<evidence type="ECO:0000313" key="4">
    <source>
        <dbReference type="Proteomes" id="UP000595691"/>
    </source>
</evidence>
<proteinExistence type="predicted"/>
<dbReference type="Proteomes" id="UP000595691">
    <property type="component" value="Chromosome"/>
</dbReference>
<reference evidence="3 4" key="1">
    <citation type="submission" date="2020-11" db="EMBL/GenBank/DDBJ databases">
        <title>Taxonomic evaluation of the Bacillus sporothermodurans group of bacteria based on whole genome sequences.</title>
        <authorList>
            <person name="Fiedler G."/>
            <person name="Herbstmann A.-D."/>
            <person name="Doll E."/>
            <person name="Wenning M."/>
            <person name="Brinks E."/>
            <person name="Kabisch J."/>
            <person name="Breitenwieser F."/>
            <person name="Lappann M."/>
            <person name="Boehnlein C."/>
            <person name="Franz C."/>
        </authorList>
    </citation>
    <scope>NUCLEOTIDE SEQUENCE [LARGE SCALE GENOMIC DNA]</scope>
    <source>
        <strain evidence="3 4">JCM 19841</strain>
    </source>
</reference>
<dbReference type="Pfam" id="PF15978">
    <property type="entry name" value="TnsD"/>
    <property type="match status" value="1"/>
</dbReference>
<evidence type="ECO:0000259" key="1">
    <source>
        <dbReference type="Pfam" id="PF06527"/>
    </source>
</evidence>
<organism evidence="3 4">
    <name type="scientific">Heyndrickxia vini</name>
    <dbReference type="NCBI Taxonomy" id="1476025"/>
    <lineage>
        <taxon>Bacteria</taxon>
        <taxon>Bacillati</taxon>
        <taxon>Bacillota</taxon>
        <taxon>Bacilli</taxon>
        <taxon>Bacillales</taxon>
        <taxon>Bacillaceae</taxon>
        <taxon>Heyndrickxia</taxon>
    </lineage>
</organism>
<name>A0ABX7E218_9BACI</name>